<keyword evidence="5" id="KW-0573">Peptidoglycan synthesis</keyword>
<accession>A0ABQ5LME5</accession>
<dbReference type="InterPro" id="IPR012338">
    <property type="entry name" value="Beta-lactam/transpept-like"/>
</dbReference>
<keyword evidence="2" id="KW-0732">Signal</keyword>
<comment type="caution">
    <text evidence="10">The sequence shown here is derived from an EMBL/GenBank/DDBJ whole genome shotgun (WGS) entry which is preliminary data.</text>
</comment>
<evidence type="ECO:0000256" key="4">
    <source>
        <dbReference type="ARBA" id="ARBA00022960"/>
    </source>
</evidence>
<reference evidence="10" key="1">
    <citation type="journal article" date="2023" name="Int. J. Syst. Evol. Microbiol.">
        <title>Sinisalibacter aestuarii sp. nov., isolated from estuarine sediment of the Arakawa River.</title>
        <authorList>
            <person name="Arafat S.T."/>
            <person name="Hirano S."/>
            <person name="Sato A."/>
            <person name="Takeuchi K."/>
            <person name="Yasuda T."/>
            <person name="Terahara T."/>
            <person name="Hamada M."/>
            <person name="Kobayashi T."/>
        </authorList>
    </citation>
    <scope>NUCLEOTIDE SEQUENCE</scope>
    <source>
        <strain evidence="10">B-399</strain>
    </source>
</reference>
<keyword evidence="10" id="KW-0121">Carboxypeptidase</keyword>
<proteinExistence type="inferred from homology"/>
<dbReference type="SUPFAM" id="SSF56601">
    <property type="entry name" value="beta-lactamase/transpeptidase-like"/>
    <property type="match status" value="1"/>
</dbReference>
<dbReference type="Gene3D" id="3.40.710.10">
    <property type="entry name" value="DD-peptidase/beta-lactamase superfamily"/>
    <property type="match status" value="1"/>
</dbReference>
<protein>
    <submittedName>
        <fullName evidence="10">Serine-type D-Ala-D-Ala carboxypeptidase</fullName>
    </submittedName>
</protein>
<dbReference type="EMBL" id="BROH01000001">
    <property type="protein sequence ID" value="GKY86180.1"/>
    <property type="molecule type" value="Genomic_DNA"/>
</dbReference>
<evidence type="ECO:0000256" key="2">
    <source>
        <dbReference type="ARBA" id="ARBA00022729"/>
    </source>
</evidence>
<evidence type="ECO:0000256" key="1">
    <source>
        <dbReference type="ARBA" id="ARBA00007164"/>
    </source>
</evidence>
<dbReference type="GO" id="GO:0004180">
    <property type="term" value="F:carboxypeptidase activity"/>
    <property type="evidence" value="ECO:0007669"/>
    <property type="project" value="UniProtKB-KW"/>
</dbReference>
<comment type="similarity">
    <text evidence="1 7">Belongs to the peptidase S11 family.</text>
</comment>
<evidence type="ECO:0000256" key="3">
    <source>
        <dbReference type="ARBA" id="ARBA00022801"/>
    </source>
</evidence>
<keyword evidence="8" id="KW-1133">Transmembrane helix</keyword>
<keyword evidence="10" id="KW-0645">Protease</keyword>
<dbReference type="PANTHER" id="PTHR21581">
    <property type="entry name" value="D-ALANYL-D-ALANINE CARBOXYPEPTIDASE"/>
    <property type="match status" value="1"/>
</dbReference>
<keyword evidence="6" id="KW-0961">Cell wall biogenesis/degradation</keyword>
<evidence type="ECO:0000256" key="8">
    <source>
        <dbReference type="SAM" id="Phobius"/>
    </source>
</evidence>
<organism evidence="10 11">
    <name type="scientific">Sinisalibacter aestuarii</name>
    <dbReference type="NCBI Taxonomy" id="2949426"/>
    <lineage>
        <taxon>Bacteria</taxon>
        <taxon>Pseudomonadati</taxon>
        <taxon>Pseudomonadota</taxon>
        <taxon>Alphaproteobacteria</taxon>
        <taxon>Rhodobacterales</taxon>
        <taxon>Roseobacteraceae</taxon>
        <taxon>Sinisalibacter</taxon>
    </lineage>
</organism>
<dbReference type="Proteomes" id="UP001144205">
    <property type="component" value="Unassembled WGS sequence"/>
</dbReference>
<dbReference type="Pfam" id="PF00768">
    <property type="entry name" value="Peptidase_S11"/>
    <property type="match status" value="1"/>
</dbReference>
<name>A0ABQ5LME5_9RHOB</name>
<feature type="transmembrane region" description="Helical" evidence="8">
    <location>
        <begin position="29"/>
        <end position="50"/>
    </location>
</feature>
<dbReference type="PRINTS" id="PR00725">
    <property type="entry name" value="DADACBPTASE1"/>
</dbReference>
<keyword evidence="4" id="KW-0133">Cell shape</keyword>
<dbReference type="InterPro" id="IPR018044">
    <property type="entry name" value="Peptidase_S11"/>
</dbReference>
<evidence type="ECO:0000256" key="6">
    <source>
        <dbReference type="ARBA" id="ARBA00023316"/>
    </source>
</evidence>
<dbReference type="PANTHER" id="PTHR21581:SF6">
    <property type="entry name" value="TRAFFICKING PROTEIN PARTICLE COMPLEX SUBUNIT 12"/>
    <property type="match status" value="1"/>
</dbReference>
<evidence type="ECO:0000313" key="10">
    <source>
        <dbReference type="EMBL" id="GKY86180.1"/>
    </source>
</evidence>
<keyword evidence="8" id="KW-0472">Membrane</keyword>
<evidence type="ECO:0000256" key="7">
    <source>
        <dbReference type="RuleBase" id="RU004016"/>
    </source>
</evidence>
<keyword evidence="3" id="KW-0378">Hydrolase</keyword>
<keyword evidence="8" id="KW-0812">Transmembrane</keyword>
<evidence type="ECO:0000259" key="9">
    <source>
        <dbReference type="Pfam" id="PF00768"/>
    </source>
</evidence>
<evidence type="ECO:0000313" key="11">
    <source>
        <dbReference type="Proteomes" id="UP001144205"/>
    </source>
</evidence>
<sequence length="506" mass="53941">MQISWAKDPANEAETGDDVKPRPGQIARIFAYLATMLVFASSGIAAPYAAMVMDMRTGEVIHSRNADTQLHPASLTKMMTLYIAFEAIEHGEISLDTMVTISANAANEPPSKLGLRAGQKIALRYLIRAAAVKSANDAATAIGEAIEGSEAAFARRMNRTAAALGMTRTHFKNANGLTESGHMSTARDMTTMGRHVFFDYPDYYNLFSRLSADVGGHAVPNTNRRFLNSYQGADGIKTGYTRAAGFNLVASAERGSKRIIATVFGGQSTADRNKRMAELLDMGFSKVPTRVAMRAPARPTYEGPAAGGAGKTIRLVGAPTRSIRPQPRPTLNAPDEAIVAALVETVDEVVADIVTAQATPEPAAPAAPVAEAAEPEIATEKIAESLTAPESTPLPKPRPAEIILASVEPEETVEPVAPEVVTRLSTSGGRHWSINVGRFNSQYEAERVLLKTALVELATLGEALRKVARSPQGYDANFVGLTEDGAELACRRLQARATDCRVVGPS</sequence>
<gene>
    <name evidence="10" type="ORF">STA1M1_00490</name>
</gene>
<keyword evidence="11" id="KW-1185">Reference proteome</keyword>
<dbReference type="InterPro" id="IPR001967">
    <property type="entry name" value="Peptidase_S11_N"/>
</dbReference>
<evidence type="ECO:0000256" key="5">
    <source>
        <dbReference type="ARBA" id="ARBA00022984"/>
    </source>
</evidence>
<feature type="domain" description="Peptidase S11 D-alanyl-D-alanine carboxypeptidase A N-terminal" evidence="9">
    <location>
        <begin position="49"/>
        <end position="267"/>
    </location>
</feature>